<dbReference type="InterPro" id="IPR037479">
    <property type="entry name" value="Tauto_MSAD"/>
</dbReference>
<reference evidence="2 3" key="1">
    <citation type="submission" date="2014-02" db="EMBL/GenBank/DDBJ databases">
        <title>Vibrio fortis Dalian14 Genome Sequencing.</title>
        <authorList>
            <person name="Wang Y."/>
            <person name="Song L."/>
            <person name="Liu G."/>
            <person name="Ding J."/>
        </authorList>
    </citation>
    <scope>NUCLEOTIDE SEQUENCE [LARGE SCALE GENOMIC DNA]</scope>
    <source>
        <strain evidence="2 3">Dalian14</strain>
    </source>
</reference>
<evidence type="ECO:0000313" key="1">
    <source>
        <dbReference type="EMBL" id="KAB0301404.1"/>
    </source>
</evidence>
<dbReference type="SUPFAM" id="SSF55331">
    <property type="entry name" value="Tautomerase/MIF"/>
    <property type="match status" value="1"/>
</dbReference>
<dbReference type="AlphaFoldDB" id="A0A066UQ93"/>
<keyword evidence="3" id="KW-1185">Reference proteome</keyword>
<gene>
    <name evidence="1" type="ORF">F2Z80_20280</name>
    <name evidence="2" type="ORF">VFDL14_10810</name>
</gene>
<name>A0A066UQ93_9VIBR</name>
<evidence type="ECO:0000313" key="3">
    <source>
        <dbReference type="Proteomes" id="UP000027219"/>
    </source>
</evidence>
<dbReference type="Proteomes" id="UP000326687">
    <property type="component" value="Unassembled WGS sequence"/>
</dbReference>
<dbReference type="Gene3D" id="3.30.429.10">
    <property type="entry name" value="Macrophage Migration Inhibitory Factor"/>
    <property type="match status" value="1"/>
</dbReference>
<dbReference type="STRING" id="212667.VFDL14_10810"/>
<dbReference type="EMBL" id="VXDD01000003">
    <property type="protein sequence ID" value="KAB0301404.1"/>
    <property type="molecule type" value="Genomic_DNA"/>
</dbReference>
<reference evidence="1 4" key="2">
    <citation type="submission" date="2019-09" db="EMBL/GenBank/DDBJ databases">
        <title>Vibrio Fortis S7-72.</title>
        <authorList>
            <person name="Das S.K."/>
        </authorList>
    </citation>
    <scope>NUCLEOTIDE SEQUENCE [LARGE SCALE GENOMIC DNA]</scope>
    <source>
        <strain evidence="1 4">S7-72</strain>
    </source>
</reference>
<dbReference type="PANTHER" id="PTHR38460:SF1">
    <property type="entry name" value="TAUTOMERASE YOLI-RELATED"/>
    <property type="match status" value="1"/>
</dbReference>
<dbReference type="Pfam" id="PF14552">
    <property type="entry name" value="Tautomerase_2"/>
    <property type="match status" value="1"/>
</dbReference>
<accession>A0A066UQ93</accession>
<evidence type="ECO:0000313" key="4">
    <source>
        <dbReference type="Proteomes" id="UP000326687"/>
    </source>
</evidence>
<dbReference type="OrthoDB" id="9804765at2"/>
<dbReference type="InterPro" id="IPR014347">
    <property type="entry name" value="Tautomerase/MIF_sf"/>
</dbReference>
<comment type="caution">
    <text evidence="2">The sequence shown here is derived from an EMBL/GenBank/DDBJ whole genome shotgun (WGS) entry which is preliminary data.</text>
</comment>
<organism evidence="2 3">
    <name type="scientific">Vibrio fortis</name>
    <dbReference type="NCBI Taxonomy" id="212667"/>
    <lineage>
        <taxon>Bacteria</taxon>
        <taxon>Pseudomonadati</taxon>
        <taxon>Pseudomonadota</taxon>
        <taxon>Gammaproteobacteria</taxon>
        <taxon>Vibrionales</taxon>
        <taxon>Vibrionaceae</taxon>
        <taxon>Vibrio</taxon>
    </lineage>
</organism>
<protein>
    <submittedName>
        <fullName evidence="1">Tautomerase family protein</fullName>
    </submittedName>
</protein>
<evidence type="ECO:0000313" key="2">
    <source>
        <dbReference type="EMBL" id="KDN26373.1"/>
    </source>
</evidence>
<dbReference type="RefSeq" id="WP_032553633.1">
    <property type="nucleotide sequence ID" value="NZ_JBEEBC010000003.1"/>
</dbReference>
<dbReference type="PANTHER" id="PTHR38460">
    <property type="entry name" value="TAUTOMERASE YOLI-RELATED"/>
    <property type="match status" value="1"/>
</dbReference>
<proteinExistence type="predicted"/>
<sequence length="128" mass="14918">MIVIYGIKEHINPIKQQLSDLLQLCLNRELGLPDDKRAHRFVPLDKEDFFFPQGRTEAYTVIEINMMEGRTVETKKRLIKTIFNEAERQLGLSPIDIEITIKEQPSHCWGFRGMTGDEAQDLKYKINV</sequence>
<dbReference type="Proteomes" id="UP000027219">
    <property type="component" value="Unassembled WGS sequence"/>
</dbReference>
<dbReference type="EMBL" id="JFFR01000033">
    <property type="protein sequence ID" value="KDN26373.1"/>
    <property type="molecule type" value="Genomic_DNA"/>
</dbReference>